<sequence>MEVEGTCDLPKIAVNVDLLHMLSICKQLPAVNDNICNEPVAEPNDLHINRPNDLDTDQIDPETAEPA</sequence>
<dbReference type="EMBL" id="CM042042">
    <property type="protein sequence ID" value="KAI3703939.1"/>
    <property type="molecule type" value="Genomic_DNA"/>
</dbReference>
<name>A0ACB9A1V2_9ASTR</name>
<gene>
    <name evidence="1" type="ORF">L1987_74135</name>
</gene>
<proteinExistence type="predicted"/>
<organism evidence="1 2">
    <name type="scientific">Smallanthus sonchifolius</name>
    <dbReference type="NCBI Taxonomy" id="185202"/>
    <lineage>
        <taxon>Eukaryota</taxon>
        <taxon>Viridiplantae</taxon>
        <taxon>Streptophyta</taxon>
        <taxon>Embryophyta</taxon>
        <taxon>Tracheophyta</taxon>
        <taxon>Spermatophyta</taxon>
        <taxon>Magnoliopsida</taxon>
        <taxon>eudicotyledons</taxon>
        <taxon>Gunneridae</taxon>
        <taxon>Pentapetalae</taxon>
        <taxon>asterids</taxon>
        <taxon>campanulids</taxon>
        <taxon>Asterales</taxon>
        <taxon>Asteraceae</taxon>
        <taxon>Asteroideae</taxon>
        <taxon>Heliantheae alliance</taxon>
        <taxon>Millerieae</taxon>
        <taxon>Smallanthus</taxon>
    </lineage>
</organism>
<reference evidence="1 2" key="2">
    <citation type="journal article" date="2022" name="Mol. Ecol. Resour.">
        <title>The genomes of chicory, endive, great burdock and yacon provide insights into Asteraceae paleo-polyploidization history and plant inulin production.</title>
        <authorList>
            <person name="Fan W."/>
            <person name="Wang S."/>
            <person name="Wang H."/>
            <person name="Wang A."/>
            <person name="Jiang F."/>
            <person name="Liu H."/>
            <person name="Zhao H."/>
            <person name="Xu D."/>
            <person name="Zhang Y."/>
        </authorList>
    </citation>
    <scope>NUCLEOTIDE SEQUENCE [LARGE SCALE GENOMIC DNA]</scope>
    <source>
        <strain evidence="2">cv. Yunnan</strain>
        <tissue evidence="1">Leaves</tissue>
    </source>
</reference>
<evidence type="ECO:0000313" key="2">
    <source>
        <dbReference type="Proteomes" id="UP001056120"/>
    </source>
</evidence>
<evidence type="ECO:0000313" key="1">
    <source>
        <dbReference type="EMBL" id="KAI3703939.1"/>
    </source>
</evidence>
<reference evidence="2" key="1">
    <citation type="journal article" date="2022" name="Mol. Ecol. Resour.">
        <title>The genomes of chicory, endive, great burdock and yacon provide insights into Asteraceae palaeo-polyploidization history and plant inulin production.</title>
        <authorList>
            <person name="Fan W."/>
            <person name="Wang S."/>
            <person name="Wang H."/>
            <person name="Wang A."/>
            <person name="Jiang F."/>
            <person name="Liu H."/>
            <person name="Zhao H."/>
            <person name="Xu D."/>
            <person name="Zhang Y."/>
        </authorList>
    </citation>
    <scope>NUCLEOTIDE SEQUENCE [LARGE SCALE GENOMIC DNA]</scope>
    <source>
        <strain evidence="2">cv. Yunnan</strain>
    </source>
</reference>
<dbReference type="Proteomes" id="UP001056120">
    <property type="component" value="Linkage Group LG25"/>
</dbReference>
<accession>A0ACB9A1V2</accession>
<keyword evidence="2" id="KW-1185">Reference proteome</keyword>
<comment type="caution">
    <text evidence="1">The sequence shown here is derived from an EMBL/GenBank/DDBJ whole genome shotgun (WGS) entry which is preliminary data.</text>
</comment>
<protein>
    <submittedName>
        <fullName evidence="1">Uncharacterized protein</fullName>
    </submittedName>
</protein>